<dbReference type="PANTHER" id="PTHR30146:SF148">
    <property type="entry name" value="HTH-TYPE TRANSCRIPTIONAL REPRESSOR PURR-RELATED"/>
    <property type="match status" value="1"/>
</dbReference>
<dbReference type="InterPro" id="IPR000843">
    <property type="entry name" value="HTH_LacI"/>
</dbReference>
<evidence type="ECO:0000313" key="7">
    <source>
        <dbReference type="EMBL" id="ASK66205.1"/>
    </source>
</evidence>
<dbReference type="Gene3D" id="1.10.260.40">
    <property type="entry name" value="lambda repressor-like DNA-binding domains"/>
    <property type="match status" value="1"/>
</dbReference>
<dbReference type="GO" id="GO:0003700">
    <property type="term" value="F:DNA-binding transcription factor activity"/>
    <property type="evidence" value="ECO:0007669"/>
    <property type="project" value="TreeGrafter"/>
</dbReference>
<feature type="domain" description="HTH lacI-type" evidence="6">
    <location>
        <begin position="4"/>
        <end position="58"/>
    </location>
</feature>
<keyword evidence="8" id="KW-1185">Reference proteome</keyword>
<dbReference type="EMBL" id="CP022316">
    <property type="protein sequence ID" value="ASK66205.1"/>
    <property type="molecule type" value="Genomic_DNA"/>
</dbReference>
<gene>
    <name evidence="7" type="ORF">CFK39_10690</name>
</gene>
<evidence type="ECO:0000259" key="6">
    <source>
        <dbReference type="PROSITE" id="PS50932"/>
    </source>
</evidence>
<evidence type="ECO:0000256" key="4">
    <source>
        <dbReference type="ARBA" id="ARBA00023163"/>
    </source>
</evidence>
<evidence type="ECO:0000256" key="3">
    <source>
        <dbReference type="ARBA" id="ARBA00023125"/>
    </source>
</evidence>
<feature type="region of interest" description="Disordered" evidence="5">
    <location>
        <begin position="308"/>
        <end position="342"/>
    </location>
</feature>
<keyword evidence="4" id="KW-0804">Transcription</keyword>
<dbReference type="InterPro" id="IPR001761">
    <property type="entry name" value="Peripla_BP/Lac1_sug-bd_dom"/>
</dbReference>
<dbReference type="PROSITE" id="PS50932">
    <property type="entry name" value="HTH_LACI_2"/>
    <property type="match status" value="1"/>
</dbReference>
<dbReference type="Gene3D" id="3.40.50.2300">
    <property type="match status" value="2"/>
</dbReference>
<dbReference type="Proteomes" id="UP000198398">
    <property type="component" value="Chromosome"/>
</dbReference>
<evidence type="ECO:0000256" key="2">
    <source>
        <dbReference type="ARBA" id="ARBA00023015"/>
    </source>
</evidence>
<keyword evidence="3" id="KW-0238">DNA-binding</keyword>
<feature type="compositionally biased region" description="Polar residues" evidence="5">
    <location>
        <begin position="326"/>
        <end position="335"/>
    </location>
</feature>
<reference evidence="8" key="1">
    <citation type="submission" date="2017-07" db="EMBL/GenBank/DDBJ databases">
        <title>Brachybacterium sp. VR2415.</title>
        <authorList>
            <person name="Tak E.J."/>
            <person name="Bae J.-W."/>
        </authorList>
    </citation>
    <scope>NUCLEOTIDE SEQUENCE [LARGE SCALE GENOMIC DNA]</scope>
    <source>
        <strain evidence="8">VR2415</strain>
    </source>
</reference>
<dbReference type="SMART" id="SM00354">
    <property type="entry name" value="HTH_LACI"/>
    <property type="match status" value="1"/>
</dbReference>
<evidence type="ECO:0000313" key="8">
    <source>
        <dbReference type="Proteomes" id="UP000198398"/>
    </source>
</evidence>
<evidence type="ECO:0000256" key="1">
    <source>
        <dbReference type="ARBA" id="ARBA00022491"/>
    </source>
</evidence>
<dbReference type="Pfam" id="PF00532">
    <property type="entry name" value="Peripla_BP_1"/>
    <property type="match status" value="1"/>
</dbReference>
<keyword evidence="2" id="KW-0805">Transcription regulation</keyword>
<sequence length="342" mass="36246">MSRPTIKDIAAEAGVALGTASRALSGNGSVATETRERVLAAAERLDFIPNAQARALRSERTETIGLLIPDVRNPFFAELAHVVEREARSSGLSVVLCSANEDPELMRQYMLVLRQQRVDGIIVAPFSTAHDTLQAVKGAGMPLVFVDRTIPGMDVPAVVSDTGAAIRDAVHALVSGGAQRLGFLSGPAQASTGVERLAEFTAAVEDIGIETVVQHGDFQEEAGHDGMRALLAAGVDAVLAADSRMTLGAVRECLETGIVPARDLPFIGFDDIAPFALLQPPLPLICQDLEGMATTAVRLLNAQLRGETPRTEHRLPAHLRLPTGEALTNPSTSTEAEVPHHD</sequence>
<dbReference type="GO" id="GO:0000976">
    <property type="term" value="F:transcription cis-regulatory region binding"/>
    <property type="evidence" value="ECO:0007669"/>
    <property type="project" value="TreeGrafter"/>
</dbReference>
<organism evidence="7 8">
    <name type="scientific">Brachybacterium avium</name>
    <dbReference type="NCBI Taxonomy" id="2017485"/>
    <lineage>
        <taxon>Bacteria</taxon>
        <taxon>Bacillati</taxon>
        <taxon>Actinomycetota</taxon>
        <taxon>Actinomycetes</taxon>
        <taxon>Micrococcales</taxon>
        <taxon>Dermabacteraceae</taxon>
        <taxon>Brachybacterium</taxon>
    </lineage>
</organism>
<dbReference type="SUPFAM" id="SSF53822">
    <property type="entry name" value="Periplasmic binding protein-like I"/>
    <property type="match status" value="1"/>
</dbReference>
<dbReference type="Pfam" id="PF00356">
    <property type="entry name" value="LacI"/>
    <property type="match status" value="1"/>
</dbReference>
<dbReference type="InterPro" id="IPR028082">
    <property type="entry name" value="Peripla_BP_I"/>
</dbReference>
<dbReference type="RefSeq" id="WP_089065446.1">
    <property type="nucleotide sequence ID" value="NZ_CP022316.1"/>
</dbReference>
<dbReference type="SUPFAM" id="SSF47413">
    <property type="entry name" value="lambda repressor-like DNA-binding domains"/>
    <property type="match status" value="1"/>
</dbReference>
<protein>
    <submittedName>
        <fullName evidence="7">LacI family transcriptional regulator</fullName>
    </submittedName>
</protein>
<dbReference type="OrthoDB" id="37081at2"/>
<keyword evidence="1" id="KW-0678">Repressor</keyword>
<name>A0A220UDN6_9MICO</name>
<dbReference type="CDD" id="cd01392">
    <property type="entry name" value="HTH_LacI"/>
    <property type="match status" value="1"/>
</dbReference>
<evidence type="ECO:0000256" key="5">
    <source>
        <dbReference type="SAM" id="MobiDB-lite"/>
    </source>
</evidence>
<dbReference type="KEGG" id="brv:CFK39_10690"/>
<accession>A0A220UDN6</accession>
<dbReference type="AlphaFoldDB" id="A0A220UDN6"/>
<dbReference type="PANTHER" id="PTHR30146">
    <property type="entry name" value="LACI-RELATED TRANSCRIPTIONAL REPRESSOR"/>
    <property type="match status" value="1"/>
</dbReference>
<proteinExistence type="predicted"/>
<dbReference type="InterPro" id="IPR010982">
    <property type="entry name" value="Lambda_DNA-bd_dom_sf"/>
</dbReference>